<dbReference type="AlphaFoldDB" id="A0A2G8SBS4"/>
<organism evidence="1 2">
    <name type="scientific">Ganoderma sinense ZZ0214-1</name>
    <dbReference type="NCBI Taxonomy" id="1077348"/>
    <lineage>
        <taxon>Eukaryota</taxon>
        <taxon>Fungi</taxon>
        <taxon>Dikarya</taxon>
        <taxon>Basidiomycota</taxon>
        <taxon>Agaricomycotina</taxon>
        <taxon>Agaricomycetes</taxon>
        <taxon>Polyporales</taxon>
        <taxon>Polyporaceae</taxon>
        <taxon>Ganoderma</taxon>
    </lineage>
</organism>
<proteinExistence type="predicted"/>
<sequence>MPALETLSLRQTPFEEALYVAVNFDLFPRLSTLSLINWPAPRDTAAFTSLRSLTLIGTLWPPSYDHFLDVMEHARNLEHLDLDLTVLGRDRHRDILTNLQVHQSTRKTPIVLPRLQVAKLRAPTVVLFDLFASIYAPQATTLELGNNVTYRGNEDPNPQAARILVPIVQLGYPFLRSPHSIFLRCRDGMLGVRLRSPAGSLVCFLEHQILMDDWWPTAHLRPNLLAIMDVFSVASVRALEIEGRPDRASAHTWKRVFQGFPNLCTLHVTGRGTLDSLWHGFELATTASMERDGAVCCPSLSEFTTDDRPGTYKFYASMKLFEVLLRALRTRAEHCGGRALEKLRLHLWPSKKLHNHSAKIRAGLVEDVRALVGELDYREHNRGTSL</sequence>
<dbReference type="STRING" id="1077348.A0A2G8SBS4"/>
<accession>A0A2G8SBS4</accession>
<protein>
    <recommendedName>
        <fullName evidence="3">F-box domain-containing protein</fullName>
    </recommendedName>
</protein>
<dbReference type="OrthoDB" id="2767786at2759"/>
<dbReference type="EMBL" id="AYKW01000012">
    <property type="protein sequence ID" value="PIL31209.1"/>
    <property type="molecule type" value="Genomic_DNA"/>
</dbReference>
<dbReference type="SUPFAM" id="SSF52047">
    <property type="entry name" value="RNI-like"/>
    <property type="match status" value="1"/>
</dbReference>
<evidence type="ECO:0008006" key="3">
    <source>
        <dbReference type="Google" id="ProtNLM"/>
    </source>
</evidence>
<evidence type="ECO:0000313" key="1">
    <source>
        <dbReference type="EMBL" id="PIL31209.1"/>
    </source>
</evidence>
<keyword evidence="2" id="KW-1185">Reference proteome</keyword>
<comment type="caution">
    <text evidence="1">The sequence shown here is derived from an EMBL/GenBank/DDBJ whole genome shotgun (WGS) entry which is preliminary data.</text>
</comment>
<evidence type="ECO:0000313" key="2">
    <source>
        <dbReference type="Proteomes" id="UP000230002"/>
    </source>
</evidence>
<dbReference type="Proteomes" id="UP000230002">
    <property type="component" value="Unassembled WGS sequence"/>
</dbReference>
<reference evidence="1 2" key="1">
    <citation type="journal article" date="2015" name="Sci. Rep.">
        <title>Chromosome-level genome map provides insights into diverse defense mechanisms in the medicinal fungus Ganoderma sinense.</title>
        <authorList>
            <person name="Zhu Y."/>
            <person name="Xu J."/>
            <person name="Sun C."/>
            <person name="Zhou S."/>
            <person name="Xu H."/>
            <person name="Nelson D.R."/>
            <person name="Qian J."/>
            <person name="Song J."/>
            <person name="Luo H."/>
            <person name="Xiang L."/>
            <person name="Li Y."/>
            <person name="Xu Z."/>
            <person name="Ji A."/>
            <person name="Wang L."/>
            <person name="Lu S."/>
            <person name="Hayward A."/>
            <person name="Sun W."/>
            <person name="Li X."/>
            <person name="Schwartz D.C."/>
            <person name="Wang Y."/>
            <person name="Chen S."/>
        </authorList>
    </citation>
    <scope>NUCLEOTIDE SEQUENCE [LARGE SCALE GENOMIC DNA]</scope>
    <source>
        <strain evidence="1 2">ZZ0214-1</strain>
    </source>
</reference>
<name>A0A2G8SBS4_9APHY</name>
<gene>
    <name evidence="1" type="ORF">GSI_05907</name>
</gene>